<evidence type="ECO:0000256" key="2">
    <source>
        <dbReference type="ARBA" id="ARBA00022692"/>
    </source>
</evidence>
<dbReference type="Pfam" id="PF07869">
    <property type="entry name" value="DUF1656"/>
    <property type="match status" value="1"/>
</dbReference>
<evidence type="ECO:0000256" key="1">
    <source>
        <dbReference type="ARBA" id="ARBA00022475"/>
    </source>
</evidence>
<proteinExistence type="predicted"/>
<evidence type="ECO:0000256" key="4">
    <source>
        <dbReference type="ARBA" id="ARBA00023136"/>
    </source>
</evidence>
<organism evidence="6 7">
    <name type="scientific">Novosphingobium pentaromativorans</name>
    <dbReference type="NCBI Taxonomy" id="205844"/>
    <lineage>
        <taxon>Bacteria</taxon>
        <taxon>Pseudomonadati</taxon>
        <taxon>Pseudomonadota</taxon>
        <taxon>Alphaproteobacteria</taxon>
        <taxon>Sphingomonadales</taxon>
        <taxon>Sphingomonadaceae</taxon>
        <taxon>Novosphingobium</taxon>
    </lineage>
</organism>
<evidence type="ECO:0000313" key="6">
    <source>
        <dbReference type="EMBL" id="PZQ54973.1"/>
    </source>
</evidence>
<gene>
    <name evidence="6" type="ORF">DI555_09875</name>
</gene>
<dbReference type="AlphaFoldDB" id="A0A2W5QJX5"/>
<comment type="caution">
    <text evidence="6">The sequence shown here is derived from an EMBL/GenBank/DDBJ whole genome shotgun (WGS) entry which is preliminary data.</text>
</comment>
<dbReference type="EMBL" id="QFPX01000007">
    <property type="protein sequence ID" value="PZQ54973.1"/>
    <property type="molecule type" value="Genomic_DNA"/>
</dbReference>
<feature type="transmembrane region" description="Helical" evidence="5">
    <location>
        <begin position="12"/>
        <end position="30"/>
    </location>
</feature>
<name>A0A2W5QJX5_9SPHN</name>
<evidence type="ECO:0000313" key="7">
    <source>
        <dbReference type="Proteomes" id="UP000249082"/>
    </source>
</evidence>
<keyword evidence="1" id="KW-1003">Cell membrane</keyword>
<evidence type="ECO:0000256" key="3">
    <source>
        <dbReference type="ARBA" id="ARBA00022989"/>
    </source>
</evidence>
<reference evidence="6 7" key="1">
    <citation type="submission" date="2017-08" db="EMBL/GenBank/DDBJ databases">
        <title>Infants hospitalized years apart are colonized by the same room-sourced microbial strains.</title>
        <authorList>
            <person name="Brooks B."/>
            <person name="Olm M.R."/>
            <person name="Firek B.A."/>
            <person name="Baker R."/>
            <person name="Thomas B.C."/>
            <person name="Morowitz M.J."/>
            <person name="Banfield J.F."/>
        </authorList>
    </citation>
    <scope>NUCLEOTIDE SEQUENCE [LARGE SCALE GENOMIC DNA]</scope>
    <source>
        <strain evidence="6">S2_005_002_R2_33</strain>
    </source>
</reference>
<protein>
    <submittedName>
        <fullName evidence="6">DUF1656 domain-containing protein</fullName>
    </submittedName>
</protein>
<evidence type="ECO:0000256" key="5">
    <source>
        <dbReference type="SAM" id="Phobius"/>
    </source>
</evidence>
<keyword evidence="3 5" id="KW-1133">Transmembrane helix</keyword>
<sequence>MRGEVSIDGVFLPTLLVLAIIASVITLALMRIANLIGFYRLFAYRAMVDLCLYILVLGLLVWASPLIGFRQ</sequence>
<keyword evidence="4 5" id="KW-0472">Membrane</keyword>
<dbReference type="InterPro" id="IPR012451">
    <property type="entry name" value="DUF1656"/>
</dbReference>
<dbReference type="Proteomes" id="UP000249082">
    <property type="component" value="Unassembled WGS sequence"/>
</dbReference>
<accession>A0A2W5QJX5</accession>
<keyword evidence="2 5" id="KW-0812">Transmembrane</keyword>
<feature type="transmembrane region" description="Helical" evidence="5">
    <location>
        <begin position="42"/>
        <end position="63"/>
    </location>
</feature>